<dbReference type="Proteomes" id="UP000703674">
    <property type="component" value="Unassembled WGS sequence"/>
</dbReference>
<protein>
    <recommendedName>
        <fullName evidence="3">Phospholipase D-like domain-containing protein</fullName>
    </recommendedName>
</protein>
<dbReference type="EMBL" id="JAAVJR010000013">
    <property type="protein sequence ID" value="NJW54163.1"/>
    <property type="molecule type" value="Genomic_DNA"/>
</dbReference>
<organism evidence="1 2">
    <name type="scientific">Salinimicrobium oceani</name>
    <dbReference type="NCBI Taxonomy" id="2722702"/>
    <lineage>
        <taxon>Bacteria</taxon>
        <taxon>Pseudomonadati</taxon>
        <taxon>Bacteroidota</taxon>
        <taxon>Flavobacteriia</taxon>
        <taxon>Flavobacteriales</taxon>
        <taxon>Flavobacteriaceae</taxon>
        <taxon>Salinimicrobium</taxon>
    </lineage>
</organism>
<sequence length="316" mass="37044">MIYTSGRNLESSVLEFIDSSNEITLFTAYLKLEELKRLDFQKRIKRIIVRWEIKDLCLGVSDLALFQYCTENSIVLYRNTRLHLKAFWNNQDQVLFGSANVTNRGLGEVGEYNYELNGRIDEIDFSTIKYFNRVILDSEVVTSSLYEQILQRVESIGKVEEPEELYLPFKSVKGITEKFLLSDLPMSKSISILYETYSSPEKANAEDKLCAAHDLELYNIEEERLDQAKLEEQLKSKFNSHPFIIKLKTQIQRKGSMSYGGVVRWVQENTTTVPTPRSWELKKDLLVNILYEWICHFDSSFNWSRPNHSQVIYYYE</sequence>
<accession>A0ABX1D4Q1</accession>
<evidence type="ECO:0008006" key="3">
    <source>
        <dbReference type="Google" id="ProtNLM"/>
    </source>
</evidence>
<evidence type="ECO:0000313" key="1">
    <source>
        <dbReference type="EMBL" id="NJW54163.1"/>
    </source>
</evidence>
<keyword evidence="2" id="KW-1185">Reference proteome</keyword>
<reference evidence="1 2" key="1">
    <citation type="submission" date="2020-03" db="EMBL/GenBank/DDBJ databases">
        <title>Salinimicrobium sp. nov, isolated from SCS.</title>
        <authorList>
            <person name="Cao W.R."/>
        </authorList>
    </citation>
    <scope>NUCLEOTIDE SEQUENCE [LARGE SCALE GENOMIC DNA]</scope>
    <source>
        <strain evidence="2">J15B91</strain>
    </source>
</reference>
<comment type="caution">
    <text evidence="1">The sequence shown here is derived from an EMBL/GenBank/DDBJ whole genome shotgun (WGS) entry which is preliminary data.</text>
</comment>
<dbReference type="Gene3D" id="3.30.870.10">
    <property type="entry name" value="Endonuclease Chain A"/>
    <property type="match status" value="1"/>
</dbReference>
<dbReference type="RefSeq" id="WP_168139251.1">
    <property type="nucleotide sequence ID" value="NZ_JAAVJR010000013.1"/>
</dbReference>
<gene>
    <name evidence="1" type="ORF">HC175_14690</name>
</gene>
<evidence type="ECO:0000313" key="2">
    <source>
        <dbReference type="Proteomes" id="UP000703674"/>
    </source>
</evidence>
<proteinExistence type="predicted"/>
<name>A0ABX1D4Q1_9FLAO</name>